<dbReference type="InterPro" id="IPR037175">
    <property type="entry name" value="KFase_sf"/>
</dbReference>
<protein>
    <submittedName>
        <fullName evidence="1">Cyclase family protein</fullName>
    </submittedName>
</protein>
<dbReference type="EMBL" id="JAGSND010000006">
    <property type="protein sequence ID" value="MBR0598395.1"/>
    <property type="molecule type" value="Genomic_DNA"/>
</dbReference>
<dbReference type="Gene3D" id="3.50.30.50">
    <property type="entry name" value="Putative cyclase"/>
    <property type="match status" value="1"/>
</dbReference>
<evidence type="ECO:0000313" key="2">
    <source>
        <dbReference type="Proteomes" id="UP000675664"/>
    </source>
</evidence>
<proteinExistence type="predicted"/>
<reference evidence="1" key="1">
    <citation type="submission" date="2021-04" db="EMBL/GenBank/DDBJ databases">
        <title>Sinoanaerobacter chloroacetimidivorans sp. nov., an obligate anaerobic bacterium isolated from anaerobic sludge.</title>
        <authorList>
            <person name="Bao Y."/>
        </authorList>
    </citation>
    <scope>NUCLEOTIDE SEQUENCE</scope>
    <source>
        <strain evidence="1">BAD-6</strain>
    </source>
</reference>
<dbReference type="Proteomes" id="UP000675664">
    <property type="component" value="Unassembled WGS sequence"/>
</dbReference>
<dbReference type="RefSeq" id="WP_227018520.1">
    <property type="nucleotide sequence ID" value="NZ_JAGSND010000006.1"/>
</dbReference>
<sequence length="217" mass="24340">MQKIKKIVDLTHNLTNGTVVYPGDPEPNITVATTLEKEGYNLSRVIVGTQSGSHVDAPYHFRNEGSTIDKMDLKLFMGNAVVINVNYKKANEMVTLEEVLPYEEKINKCDIVLFRFDWYKKIGTEEFFDHPFLSGEVGEFLLEKGIMTVATDCINLDSTGGTEFPLHDMYAQGEGIIAENLAHFDEIDFEDPFVIFLPLKLIGVDGSPVRAVAVQFE</sequence>
<dbReference type="GO" id="GO:0004061">
    <property type="term" value="F:arylformamidase activity"/>
    <property type="evidence" value="ECO:0007669"/>
    <property type="project" value="InterPro"/>
</dbReference>
<dbReference type="GO" id="GO:0019441">
    <property type="term" value="P:L-tryptophan catabolic process to kynurenine"/>
    <property type="evidence" value="ECO:0007669"/>
    <property type="project" value="InterPro"/>
</dbReference>
<dbReference type="Pfam" id="PF04199">
    <property type="entry name" value="Cyclase"/>
    <property type="match status" value="1"/>
</dbReference>
<keyword evidence="2" id="KW-1185">Reference proteome</keyword>
<dbReference type="PANTHER" id="PTHR31118">
    <property type="entry name" value="CYCLASE-LIKE PROTEIN 2"/>
    <property type="match status" value="1"/>
</dbReference>
<dbReference type="AlphaFoldDB" id="A0A8J7W347"/>
<evidence type="ECO:0000313" key="1">
    <source>
        <dbReference type="EMBL" id="MBR0598395.1"/>
    </source>
</evidence>
<name>A0A8J7W347_9FIRM</name>
<reference evidence="1" key="2">
    <citation type="submission" date="2021-04" db="EMBL/GenBank/DDBJ databases">
        <authorList>
            <person name="Liu J."/>
        </authorList>
    </citation>
    <scope>NUCLEOTIDE SEQUENCE</scope>
    <source>
        <strain evidence="1">BAD-6</strain>
    </source>
</reference>
<gene>
    <name evidence="1" type="ORF">KCX82_10950</name>
</gene>
<comment type="caution">
    <text evidence="1">The sequence shown here is derived from an EMBL/GenBank/DDBJ whole genome shotgun (WGS) entry which is preliminary data.</text>
</comment>
<organism evidence="1 2">
    <name type="scientific">Sinanaerobacter chloroacetimidivorans</name>
    <dbReference type="NCBI Taxonomy" id="2818044"/>
    <lineage>
        <taxon>Bacteria</taxon>
        <taxon>Bacillati</taxon>
        <taxon>Bacillota</taxon>
        <taxon>Clostridia</taxon>
        <taxon>Peptostreptococcales</taxon>
        <taxon>Anaerovoracaceae</taxon>
        <taxon>Sinanaerobacter</taxon>
    </lineage>
</organism>
<dbReference type="PANTHER" id="PTHR31118:SF12">
    <property type="entry name" value="CYCLASE-LIKE PROTEIN 2"/>
    <property type="match status" value="1"/>
</dbReference>
<dbReference type="InterPro" id="IPR007325">
    <property type="entry name" value="KFase/CYL"/>
</dbReference>
<dbReference type="SUPFAM" id="SSF102198">
    <property type="entry name" value="Putative cyclase"/>
    <property type="match status" value="1"/>
</dbReference>
<accession>A0A8J7W347</accession>